<keyword evidence="1" id="KW-0472">Membrane</keyword>
<comment type="caution">
    <text evidence="2">The sequence shown here is derived from an EMBL/GenBank/DDBJ whole genome shotgun (WGS) entry which is preliminary data.</text>
</comment>
<feature type="transmembrane region" description="Helical" evidence="1">
    <location>
        <begin position="105"/>
        <end position="124"/>
    </location>
</feature>
<accession>A0ABS4DDX0</accession>
<gene>
    <name evidence="2" type="ORF">EYB53_018105</name>
</gene>
<dbReference type="Proteomes" id="UP001193081">
    <property type="component" value="Unassembled WGS sequence"/>
</dbReference>
<feature type="transmembrane region" description="Helical" evidence="1">
    <location>
        <begin position="77"/>
        <end position="98"/>
    </location>
</feature>
<proteinExistence type="predicted"/>
<evidence type="ECO:0000313" key="3">
    <source>
        <dbReference type="Proteomes" id="UP001193081"/>
    </source>
</evidence>
<dbReference type="EMBL" id="SIJK02000038">
    <property type="protein sequence ID" value="MBP1467633.1"/>
    <property type="molecule type" value="Genomic_DNA"/>
</dbReference>
<organism evidence="2 3">
    <name type="scientific">Candidatus Chloroploca mongolica</name>
    <dbReference type="NCBI Taxonomy" id="2528176"/>
    <lineage>
        <taxon>Bacteria</taxon>
        <taxon>Bacillati</taxon>
        <taxon>Chloroflexota</taxon>
        <taxon>Chloroflexia</taxon>
        <taxon>Chloroflexales</taxon>
        <taxon>Chloroflexineae</taxon>
        <taxon>Oscillochloridaceae</taxon>
        <taxon>Candidatus Chloroploca</taxon>
    </lineage>
</organism>
<evidence type="ECO:0000256" key="1">
    <source>
        <dbReference type="SAM" id="Phobius"/>
    </source>
</evidence>
<keyword evidence="1" id="KW-0812">Transmembrane</keyword>
<keyword evidence="3" id="KW-1185">Reference proteome</keyword>
<protein>
    <submittedName>
        <fullName evidence="2">Uncharacterized protein</fullName>
    </submittedName>
</protein>
<reference evidence="2 3" key="1">
    <citation type="submission" date="2021-03" db="EMBL/GenBank/DDBJ databases">
        <authorList>
            <person name="Grouzdev D.S."/>
        </authorList>
    </citation>
    <scope>NUCLEOTIDE SEQUENCE [LARGE SCALE GENOMIC DNA]</scope>
    <source>
        <strain evidence="2 3">M50-1</strain>
    </source>
</reference>
<keyword evidence="1" id="KW-1133">Transmembrane helix</keyword>
<sequence length="191" mass="20683">MLDVRGYVIAARRSSVNAEPAAALFMALIFGLIALALFPLWVTFDLLSTWDFTTAIRFASEDAIYDMAYQVEGWTNLSVGAALAGIVFTSFTLLPSLFELAFPAVSHPLLNLVLIISIVFDYITDWPKASALASQWTDNSLIAFLYSVALTAFVSVGVQALLVVAVTVVIFSLLALVRGGTQRATVIIDQQ</sequence>
<dbReference type="RefSeq" id="WP_167857464.1">
    <property type="nucleotide sequence ID" value="NZ_SIJK02000038.1"/>
</dbReference>
<feature type="transmembrane region" description="Helical" evidence="1">
    <location>
        <begin position="21"/>
        <end position="42"/>
    </location>
</feature>
<feature type="transmembrane region" description="Helical" evidence="1">
    <location>
        <begin position="144"/>
        <end position="177"/>
    </location>
</feature>
<evidence type="ECO:0000313" key="2">
    <source>
        <dbReference type="EMBL" id="MBP1467633.1"/>
    </source>
</evidence>
<name>A0ABS4DDX0_9CHLR</name>